<protein>
    <submittedName>
        <fullName evidence="3">Acyl-CoA thioester hydrolase, YbgC/YbaW family</fullName>
    </submittedName>
</protein>
<dbReference type="Gene3D" id="3.10.129.10">
    <property type="entry name" value="Hotdog Thioesterase"/>
    <property type="match status" value="1"/>
</dbReference>
<sequence>MAKVNEEGPIRWFTAALRVRYQETDQMGVVYHANYLQWMEIGRTEMIRAMGYSYSEIEAAGLLLPVVDLDIQYKQPARYDDEIVVFTSITAFSPLRIQYRYEVRRMRKLDPAPSKEVQWKDGEELPGELLVTGSTRHVWVNREWKPARLDKSLPELYAALRNSLD</sequence>
<name>A0A4P8XPI8_9BACL</name>
<organism evidence="3 4">
    <name type="scientific">Paenibacillus algicola</name>
    <dbReference type="NCBI Taxonomy" id="2565926"/>
    <lineage>
        <taxon>Bacteria</taxon>
        <taxon>Bacillati</taxon>
        <taxon>Bacillota</taxon>
        <taxon>Bacilli</taxon>
        <taxon>Bacillales</taxon>
        <taxon>Paenibacillaceae</taxon>
        <taxon>Paenibacillus</taxon>
    </lineage>
</organism>
<dbReference type="InterPro" id="IPR006684">
    <property type="entry name" value="YbgC/YbaW"/>
</dbReference>
<dbReference type="NCBIfam" id="TIGR00051">
    <property type="entry name" value="YbgC/FadM family acyl-CoA thioesterase"/>
    <property type="match status" value="1"/>
</dbReference>
<evidence type="ECO:0000313" key="3">
    <source>
        <dbReference type="EMBL" id="QCT03571.1"/>
    </source>
</evidence>
<dbReference type="CDD" id="cd00586">
    <property type="entry name" value="4HBT"/>
    <property type="match status" value="1"/>
</dbReference>
<dbReference type="AlphaFoldDB" id="A0A4P8XPI8"/>
<evidence type="ECO:0000313" key="4">
    <source>
        <dbReference type="Proteomes" id="UP000300879"/>
    </source>
</evidence>
<gene>
    <name evidence="3" type="ORF">E6C60_2860</name>
</gene>
<dbReference type="OrthoDB" id="9800856at2"/>
<dbReference type="SUPFAM" id="SSF54637">
    <property type="entry name" value="Thioesterase/thiol ester dehydrase-isomerase"/>
    <property type="match status" value="1"/>
</dbReference>
<dbReference type="InterPro" id="IPR008272">
    <property type="entry name" value="HB-CoA_thioesterase_AS"/>
</dbReference>
<dbReference type="Proteomes" id="UP000300879">
    <property type="component" value="Chromosome"/>
</dbReference>
<dbReference type="PANTHER" id="PTHR31793:SF27">
    <property type="entry name" value="NOVEL THIOESTERASE SUPERFAMILY DOMAIN AND SAPOSIN A-TYPE DOMAIN CONTAINING PROTEIN (0610012H03RIK)"/>
    <property type="match status" value="1"/>
</dbReference>
<dbReference type="PANTHER" id="PTHR31793">
    <property type="entry name" value="4-HYDROXYBENZOYL-COA THIOESTERASE FAMILY MEMBER"/>
    <property type="match status" value="1"/>
</dbReference>
<dbReference type="InterPro" id="IPR029069">
    <property type="entry name" value="HotDog_dom_sf"/>
</dbReference>
<dbReference type="PROSITE" id="PS01328">
    <property type="entry name" value="4HBCOA_THIOESTERASE"/>
    <property type="match status" value="1"/>
</dbReference>
<keyword evidence="4" id="KW-1185">Reference proteome</keyword>
<dbReference type="RefSeq" id="WP_138226423.1">
    <property type="nucleotide sequence ID" value="NZ_CP040396.1"/>
</dbReference>
<accession>A0A4P8XPI8</accession>
<proteinExistence type="inferred from homology"/>
<dbReference type="KEGG" id="palo:E6C60_2860"/>
<evidence type="ECO:0000256" key="2">
    <source>
        <dbReference type="ARBA" id="ARBA00022801"/>
    </source>
</evidence>
<reference evidence="3 4" key="1">
    <citation type="submission" date="2019-05" db="EMBL/GenBank/DDBJ databases">
        <authorList>
            <person name="Chen C."/>
        </authorList>
    </citation>
    <scope>NUCLEOTIDE SEQUENCE [LARGE SCALE GENOMIC DNA]</scope>
    <source>
        <strain evidence="3 4">HB172198</strain>
    </source>
</reference>
<dbReference type="PIRSF" id="PIRSF003230">
    <property type="entry name" value="YbgC"/>
    <property type="match status" value="1"/>
</dbReference>
<dbReference type="InterPro" id="IPR050563">
    <property type="entry name" value="4-hydroxybenzoyl-CoA_TE"/>
</dbReference>
<dbReference type="EMBL" id="CP040396">
    <property type="protein sequence ID" value="QCT03571.1"/>
    <property type="molecule type" value="Genomic_DNA"/>
</dbReference>
<dbReference type="Pfam" id="PF13279">
    <property type="entry name" value="4HBT_2"/>
    <property type="match status" value="1"/>
</dbReference>
<keyword evidence="2 3" id="KW-0378">Hydrolase</keyword>
<dbReference type="GO" id="GO:0047617">
    <property type="term" value="F:fatty acyl-CoA hydrolase activity"/>
    <property type="evidence" value="ECO:0007669"/>
    <property type="project" value="TreeGrafter"/>
</dbReference>
<evidence type="ECO:0000256" key="1">
    <source>
        <dbReference type="ARBA" id="ARBA00005953"/>
    </source>
</evidence>
<comment type="similarity">
    <text evidence="1">Belongs to the 4-hydroxybenzoyl-CoA thioesterase family.</text>
</comment>